<name>A0ABQ2RCR5_9ACTN</name>
<feature type="domain" description="HTH marR-type" evidence="1">
    <location>
        <begin position="11"/>
        <end position="140"/>
    </location>
</feature>
<accession>A0ABQ2RCR5</accession>
<protein>
    <recommendedName>
        <fullName evidence="1">HTH marR-type domain-containing protein</fullName>
    </recommendedName>
</protein>
<dbReference type="Pfam" id="PF01047">
    <property type="entry name" value="MarR"/>
    <property type="match status" value="1"/>
</dbReference>
<organism evidence="2 3">
    <name type="scientific">Streptosporangium pseudovulgare</name>
    <dbReference type="NCBI Taxonomy" id="35765"/>
    <lineage>
        <taxon>Bacteria</taxon>
        <taxon>Bacillati</taxon>
        <taxon>Actinomycetota</taxon>
        <taxon>Actinomycetes</taxon>
        <taxon>Streptosporangiales</taxon>
        <taxon>Streptosporangiaceae</taxon>
        <taxon>Streptosporangium</taxon>
    </lineage>
</organism>
<sequence length="150" mass="16437">MAVPTGPVTASTDAERAMFDFVDAYDRAYETAALEHGLSVAQACVLGRLTRQIGMGELADELGCDASNITQIISRLEARDLVRRRPHPDDRRSRQIVRTPNGTILYAAFEESFEFARSAVANLSACEQDQLATLLRKALNGAREPNSQPT</sequence>
<dbReference type="SUPFAM" id="SSF46785">
    <property type="entry name" value="Winged helix' DNA-binding domain"/>
    <property type="match status" value="1"/>
</dbReference>
<dbReference type="RefSeq" id="WP_189249918.1">
    <property type="nucleotide sequence ID" value="NZ_BMQJ01000018.1"/>
</dbReference>
<comment type="caution">
    <text evidence="2">The sequence shown here is derived from an EMBL/GenBank/DDBJ whole genome shotgun (WGS) entry which is preliminary data.</text>
</comment>
<dbReference type="Proteomes" id="UP000611554">
    <property type="component" value="Unassembled WGS sequence"/>
</dbReference>
<dbReference type="InterPro" id="IPR000835">
    <property type="entry name" value="HTH_MarR-typ"/>
</dbReference>
<dbReference type="InterPro" id="IPR036390">
    <property type="entry name" value="WH_DNA-bd_sf"/>
</dbReference>
<dbReference type="PANTHER" id="PTHR33164:SF99">
    <property type="entry name" value="MARR FAMILY REGULATORY PROTEIN"/>
    <property type="match status" value="1"/>
</dbReference>
<dbReference type="SMART" id="SM00347">
    <property type="entry name" value="HTH_MARR"/>
    <property type="match status" value="1"/>
</dbReference>
<dbReference type="EMBL" id="BMQJ01000018">
    <property type="protein sequence ID" value="GGQ22701.1"/>
    <property type="molecule type" value="Genomic_DNA"/>
</dbReference>
<evidence type="ECO:0000313" key="3">
    <source>
        <dbReference type="Proteomes" id="UP000611554"/>
    </source>
</evidence>
<proteinExistence type="predicted"/>
<dbReference type="PANTHER" id="PTHR33164">
    <property type="entry name" value="TRANSCRIPTIONAL REGULATOR, MARR FAMILY"/>
    <property type="match status" value="1"/>
</dbReference>
<keyword evidence="3" id="KW-1185">Reference proteome</keyword>
<dbReference type="InterPro" id="IPR039422">
    <property type="entry name" value="MarR/SlyA-like"/>
</dbReference>
<reference evidence="3" key="1">
    <citation type="journal article" date="2019" name="Int. J. Syst. Evol. Microbiol.">
        <title>The Global Catalogue of Microorganisms (GCM) 10K type strain sequencing project: providing services to taxonomists for standard genome sequencing and annotation.</title>
        <authorList>
            <consortium name="The Broad Institute Genomics Platform"/>
            <consortium name="The Broad Institute Genome Sequencing Center for Infectious Disease"/>
            <person name="Wu L."/>
            <person name="Ma J."/>
        </authorList>
    </citation>
    <scope>NUCLEOTIDE SEQUENCE [LARGE SCALE GENOMIC DNA]</scope>
    <source>
        <strain evidence="3">JCM 3115</strain>
    </source>
</reference>
<dbReference type="InterPro" id="IPR036388">
    <property type="entry name" value="WH-like_DNA-bd_sf"/>
</dbReference>
<evidence type="ECO:0000259" key="1">
    <source>
        <dbReference type="PROSITE" id="PS50995"/>
    </source>
</evidence>
<dbReference type="Gene3D" id="1.10.10.10">
    <property type="entry name" value="Winged helix-like DNA-binding domain superfamily/Winged helix DNA-binding domain"/>
    <property type="match status" value="1"/>
</dbReference>
<dbReference type="PRINTS" id="PR00598">
    <property type="entry name" value="HTHMARR"/>
</dbReference>
<evidence type="ECO:0000313" key="2">
    <source>
        <dbReference type="EMBL" id="GGQ22701.1"/>
    </source>
</evidence>
<gene>
    <name evidence="2" type="ORF">GCM10010140_61310</name>
</gene>
<dbReference type="PROSITE" id="PS50995">
    <property type="entry name" value="HTH_MARR_2"/>
    <property type="match status" value="1"/>
</dbReference>